<gene>
    <name evidence="7" type="ORF">SAMN04487943_11927</name>
</gene>
<evidence type="ECO:0000256" key="2">
    <source>
        <dbReference type="ARBA" id="ARBA00022475"/>
    </source>
</evidence>
<evidence type="ECO:0000313" key="7">
    <source>
        <dbReference type="EMBL" id="SFM45299.1"/>
    </source>
</evidence>
<evidence type="ECO:0000256" key="4">
    <source>
        <dbReference type="ARBA" id="ARBA00022989"/>
    </source>
</evidence>
<dbReference type="InterPro" id="IPR005538">
    <property type="entry name" value="LrgA/CidA"/>
</dbReference>
<dbReference type="GO" id="GO:0005886">
    <property type="term" value="C:plasma membrane"/>
    <property type="evidence" value="ECO:0007669"/>
    <property type="project" value="UniProtKB-SubCell"/>
</dbReference>
<organism evidence="7 8">
    <name type="scientific">Gracilibacillus orientalis</name>
    <dbReference type="NCBI Taxonomy" id="334253"/>
    <lineage>
        <taxon>Bacteria</taxon>
        <taxon>Bacillati</taxon>
        <taxon>Bacillota</taxon>
        <taxon>Bacilli</taxon>
        <taxon>Bacillales</taxon>
        <taxon>Bacillaceae</taxon>
        <taxon>Gracilibacillus</taxon>
    </lineage>
</organism>
<dbReference type="AlphaFoldDB" id="A0A1I4QZ38"/>
<dbReference type="EMBL" id="FOTR01000019">
    <property type="protein sequence ID" value="SFM45299.1"/>
    <property type="molecule type" value="Genomic_DNA"/>
</dbReference>
<reference evidence="8" key="1">
    <citation type="submission" date="2016-10" db="EMBL/GenBank/DDBJ databases">
        <authorList>
            <person name="Varghese N."/>
            <person name="Submissions S."/>
        </authorList>
    </citation>
    <scope>NUCLEOTIDE SEQUENCE [LARGE SCALE GENOMIC DNA]</scope>
    <source>
        <strain evidence="8">CGMCC 1.4250</strain>
    </source>
</reference>
<protein>
    <submittedName>
        <fullName evidence="7">Holin-like protein</fullName>
    </submittedName>
</protein>
<evidence type="ECO:0000256" key="5">
    <source>
        <dbReference type="ARBA" id="ARBA00023136"/>
    </source>
</evidence>
<sequence>MKYLKIILQISLLFLFYYIGEAIQSAFSLFIPGSIIGMLLFFTLLSGRLIKVEWIADGIDLLMRDMPIFFVPVTVGVVQYLDFFYGKGSLLIPLVMLSTFLIIGISGFVTSLLLKKEVDIHD</sequence>
<accession>A0A1I4QZ38</accession>
<proteinExistence type="predicted"/>
<keyword evidence="4 6" id="KW-1133">Transmembrane helix</keyword>
<dbReference type="Pfam" id="PF03788">
    <property type="entry name" value="LrgA"/>
    <property type="match status" value="1"/>
</dbReference>
<feature type="transmembrane region" description="Helical" evidence="6">
    <location>
        <begin position="62"/>
        <end position="85"/>
    </location>
</feature>
<evidence type="ECO:0000256" key="6">
    <source>
        <dbReference type="SAM" id="Phobius"/>
    </source>
</evidence>
<keyword evidence="5 6" id="KW-0472">Membrane</keyword>
<evidence type="ECO:0000256" key="3">
    <source>
        <dbReference type="ARBA" id="ARBA00022692"/>
    </source>
</evidence>
<dbReference type="OrthoDB" id="3176438at2"/>
<dbReference type="PANTHER" id="PTHR33931">
    <property type="entry name" value="HOLIN-LIKE PROTEIN CIDA-RELATED"/>
    <property type="match status" value="1"/>
</dbReference>
<dbReference type="RefSeq" id="WP_091486427.1">
    <property type="nucleotide sequence ID" value="NZ_FOTR01000019.1"/>
</dbReference>
<feature type="transmembrane region" description="Helical" evidence="6">
    <location>
        <begin position="32"/>
        <end position="50"/>
    </location>
</feature>
<dbReference type="STRING" id="334253.SAMN04487943_11927"/>
<keyword evidence="3 6" id="KW-0812">Transmembrane</keyword>
<comment type="subcellular location">
    <subcellularLocation>
        <location evidence="1">Cell membrane</location>
        <topology evidence="1">Multi-pass membrane protein</topology>
    </subcellularLocation>
</comment>
<dbReference type="PANTHER" id="PTHR33931:SF2">
    <property type="entry name" value="HOLIN-LIKE PROTEIN CIDA"/>
    <property type="match status" value="1"/>
</dbReference>
<keyword evidence="8" id="KW-1185">Reference proteome</keyword>
<dbReference type="Proteomes" id="UP000198565">
    <property type="component" value="Unassembled WGS sequence"/>
</dbReference>
<feature type="transmembrane region" description="Helical" evidence="6">
    <location>
        <begin position="91"/>
        <end position="114"/>
    </location>
</feature>
<evidence type="ECO:0000313" key="8">
    <source>
        <dbReference type="Proteomes" id="UP000198565"/>
    </source>
</evidence>
<keyword evidence="2" id="KW-1003">Cell membrane</keyword>
<evidence type="ECO:0000256" key="1">
    <source>
        <dbReference type="ARBA" id="ARBA00004651"/>
    </source>
</evidence>
<dbReference type="NCBIfam" id="NF002460">
    <property type="entry name" value="PRK01658.1"/>
    <property type="match status" value="1"/>
</dbReference>
<name>A0A1I4QZ38_9BACI</name>